<comment type="similarity">
    <text evidence="1">Belongs to the virb1 family.</text>
</comment>
<dbReference type="RefSeq" id="WP_142832858.1">
    <property type="nucleotide sequence ID" value="NZ_VFSV01000001.1"/>
</dbReference>
<dbReference type="InterPro" id="IPR008258">
    <property type="entry name" value="Transglycosylase_SLT_dom_1"/>
</dbReference>
<dbReference type="SUPFAM" id="SSF53955">
    <property type="entry name" value="Lysozyme-like"/>
    <property type="match status" value="1"/>
</dbReference>
<gene>
    <name evidence="3" type="ORF">FEV53_00525</name>
</gene>
<dbReference type="Proteomes" id="UP000318590">
    <property type="component" value="Unassembled WGS sequence"/>
</dbReference>
<evidence type="ECO:0000256" key="1">
    <source>
        <dbReference type="ARBA" id="ARBA00009387"/>
    </source>
</evidence>
<accession>A0A547QAY6</accession>
<evidence type="ECO:0000259" key="2">
    <source>
        <dbReference type="Pfam" id="PF01464"/>
    </source>
</evidence>
<keyword evidence="4" id="KW-1185">Reference proteome</keyword>
<sequence>MRTLLAILSILAGPIWAEEVRPKPRPAPDFIPVTRWDHRSEADDWSRAALQALKTHGRSLVRTVPRDIAQWCPGYEHASDAARRAFWVGLLSGVAKYESTWNPRAVGGGQWYGLMQIWPTTARHFGCRAQNGAALKDGSANLSCAIRILSKTIPRDGVVHARSPRWSGVAADWAPMRKPGARRDIRKWVRGQHYCQLTASPRPVPRPVAEIEIYGPQPLDVELTDAG</sequence>
<dbReference type="InterPro" id="IPR023346">
    <property type="entry name" value="Lysozyme-like_dom_sf"/>
</dbReference>
<dbReference type="Pfam" id="PF01464">
    <property type="entry name" value="SLT"/>
    <property type="match status" value="1"/>
</dbReference>
<evidence type="ECO:0000313" key="4">
    <source>
        <dbReference type="Proteomes" id="UP000318590"/>
    </source>
</evidence>
<evidence type="ECO:0000313" key="3">
    <source>
        <dbReference type="EMBL" id="TRD23535.1"/>
    </source>
</evidence>
<proteinExistence type="inferred from homology"/>
<reference evidence="3 4" key="1">
    <citation type="submission" date="2019-06" db="EMBL/GenBank/DDBJ databases">
        <title>Paenimaribius caenipelagi gen. nov., sp. nov., isolated from a tidal flat.</title>
        <authorList>
            <person name="Yoon J.-H."/>
        </authorList>
    </citation>
    <scope>NUCLEOTIDE SEQUENCE [LARGE SCALE GENOMIC DNA]</scope>
    <source>
        <strain evidence="3 4">JBTF-M29</strain>
    </source>
</reference>
<dbReference type="AlphaFoldDB" id="A0A547QAY6"/>
<dbReference type="Gene3D" id="1.10.530.10">
    <property type="match status" value="1"/>
</dbReference>
<protein>
    <submittedName>
        <fullName evidence="3">ABC transporter permease</fullName>
    </submittedName>
</protein>
<dbReference type="EMBL" id="VFSV01000001">
    <property type="protein sequence ID" value="TRD23535.1"/>
    <property type="molecule type" value="Genomic_DNA"/>
</dbReference>
<dbReference type="OrthoDB" id="5763339at2"/>
<feature type="domain" description="Transglycosylase SLT" evidence="2">
    <location>
        <begin position="82"/>
        <end position="153"/>
    </location>
</feature>
<comment type="caution">
    <text evidence="3">The sequence shown here is derived from an EMBL/GenBank/DDBJ whole genome shotgun (WGS) entry which is preliminary data.</text>
</comment>
<name>A0A547QAY6_9RHOB</name>
<organism evidence="3 4">
    <name type="scientific">Palleronia caenipelagi</name>
    <dbReference type="NCBI Taxonomy" id="2489174"/>
    <lineage>
        <taxon>Bacteria</taxon>
        <taxon>Pseudomonadati</taxon>
        <taxon>Pseudomonadota</taxon>
        <taxon>Alphaproteobacteria</taxon>
        <taxon>Rhodobacterales</taxon>
        <taxon>Roseobacteraceae</taxon>
        <taxon>Palleronia</taxon>
    </lineage>
</organism>